<sequence>MKLKAKFIEIEETTSLAEHFLGRIDITKGFNRKFKENELAKLTEALDNIRVELTSDIYGVQVWIYKNKLTDEREMRINYAKCLVQTVIAELQD</sequence>
<dbReference type="RefSeq" id="WP_272207483.1">
    <property type="nucleotide sequence ID" value="NZ_JAQONC010000004.1"/>
</dbReference>
<gene>
    <name evidence="1" type="ORF">PO158_09450</name>
</gene>
<organism evidence="1 2">
    <name type="scientific">Limosilactobacillus mucosae</name>
    <name type="common">Lactobacillus mucosae</name>
    <dbReference type="NCBI Taxonomy" id="97478"/>
    <lineage>
        <taxon>Bacteria</taxon>
        <taxon>Bacillati</taxon>
        <taxon>Bacillota</taxon>
        <taxon>Bacilli</taxon>
        <taxon>Lactobacillales</taxon>
        <taxon>Lactobacillaceae</taxon>
        <taxon>Limosilactobacillus</taxon>
    </lineage>
</organism>
<comment type="caution">
    <text evidence="1">The sequence shown here is derived from an EMBL/GenBank/DDBJ whole genome shotgun (WGS) entry which is preliminary data.</text>
</comment>
<protein>
    <submittedName>
        <fullName evidence="1">Uncharacterized protein</fullName>
    </submittedName>
</protein>
<reference evidence="1" key="1">
    <citation type="submission" date="2023-01" db="EMBL/GenBank/DDBJ databases">
        <title>Genome analysis of 13 Lactobacillus isolated from gut of wild boar.</title>
        <authorList>
            <person name="Papp P."/>
            <person name="Libisch B."/>
            <person name="Nagy T."/>
            <person name="Olasz F."/>
        </authorList>
    </citation>
    <scope>NUCLEOTIDE SEQUENCE</scope>
    <source>
        <strain evidence="1">F108</strain>
    </source>
</reference>
<evidence type="ECO:0000313" key="1">
    <source>
        <dbReference type="EMBL" id="MDC2828505.1"/>
    </source>
</evidence>
<dbReference type="EMBL" id="JAQOND010000032">
    <property type="protein sequence ID" value="MDC2828505.1"/>
    <property type="molecule type" value="Genomic_DNA"/>
</dbReference>
<evidence type="ECO:0000313" key="2">
    <source>
        <dbReference type="Proteomes" id="UP001218021"/>
    </source>
</evidence>
<accession>A0AAJ1M9C5</accession>
<proteinExistence type="predicted"/>
<dbReference type="AlphaFoldDB" id="A0AAJ1M9C5"/>
<name>A0AAJ1M9C5_LIMMU</name>
<dbReference type="Proteomes" id="UP001218021">
    <property type="component" value="Unassembled WGS sequence"/>
</dbReference>